<dbReference type="EMBL" id="JAHLQJ010000003">
    <property type="protein sequence ID" value="MBU5671064.1"/>
    <property type="molecule type" value="Genomic_DNA"/>
</dbReference>
<evidence type="ECO:0000313" key="1">
    <source>
        <dbReference type="EMBL" id="MBU5671064.1"/>
    </source>
</evidence>
<accession>A0ABS6FLI6</accession>
<reference evidence="1 2" key="1">
    <citation type="submission" date="2021-06" db="EMBL/GenBank/DDBJ databases">
        <authorList>
            <person name="Sun Q."/>
            <person name="Li D."/>
        </authorList>
    </citation>
    <scope>NUCLEOTIDE SEQUENCE [LARGE SCALE GENOMIC DNA]</scope>
    <source>
        <strain evidence="1 2">MSJ-6</strain>
    </source>
</reference>
<dbReference type="Proteomes" id="UP000743001">
    <property type="component" value="Unassembled WGS sequence"/>
</dbReference>
<dbReference type="RefSeq" id="WP_216477469.1">
    <property type="nucleotide sequence ID" value="NZ_JAHLQJ010000003.1"/>
</dbReference>
<sequence length="353" mass="41743">MKHAKVLNQKELVELLLNDKIVSLPENVEYQRELLIAEYWRILLYDLTLKKNLEYSDISLEPVRIRKRLLLQYLDTIWPELRDEESQNIISSVCSRLDQVGDMVRLPNGFFLATPLRLIEVPNSKYSIIVGGISTEVVQLLLPEAKIAGYGRIIENDKIPDAVKRNQNWWQDYTNWIGWKPDDIENWVKTQMSQLFSLGSQSIQNFEEFEVFNSFKERKNKNRTLWLNQSSILTEGASGVFLCKTNDSNRRYFLGEFSKGLLIKELSIMDKQTQLWLMLGLRLYNRHFPVARWNNNYLRVIPQLPSAIERHILVFSLKKNAYEYYVYEQFHDDVVELLNAYGYQFSIRRTKDE</sequence>
<keyword evidence="2" id="KW-1185">Reference proteome</keyword>
<name>A0ABS6FLI6_9BACL</name>
<comment type="caution">
    <text evidence="1">The sequence shown here is derived from an EMBL/GenBank/DDBJ whole genome shotgun (WGS) entry which is preliminary data.</text>
</comment>
<proteinExistence type="predicted"/>
<gene>
    <name evidence="1" type="ORF">KQJ23_04380</name>
</gene>
<protein>
    <submittedName>
        <fullName evidence="1">Uncharacterized protein</fullName>
    </submittedName>
</protein>
<evidence type="ECO:0000313" key="2">
    <source>
        <dbReference type="Proteomes" id="UP000743001"/>
    </source>
</evidence>
<organism evidence="1 2">
    <name type="scientific">Paenibacillus brevis</name>
    <dbReference type="NCBI Taxonomy" id="2841508"/>
    <lineage>
        <taxon>Bacteria</taxon>
        <taxon>Bacillati</taxon>
        <taxon>Bacillota</taxon>
        <taxon>Bacilli</taxon>
        <taxon>Bacillales</taxon>
        <taxon>Paenibacillaceae</taxon>
        <taxon>Paenibacillus</taxon>
    </lineage>
</organism>